<dbReference type="Proteomes" id="UP001228504">
    <property type="component" value="Unassembled WGS sequence"/>
</dbReference>
<sequence>MENIIEILVILSPIVASIAISLMCSKSKKDKTV</sequence>
<feature type="transmembrane region" description="Helical" evidence="1">
    <location>
        <begin position="6"/>
        <end position="24"/>
    </location>
</feature>
<accession>A0ABT9UTP8</accession>
<evidence type="ECO:0000313" key="3">
    <source>
        <dbReference type="Proteomes" id="UP001228504"/>
    </source>
</evidence>
<reference evidence="2 3" key="1">
    <citation type="submission" date="2023-07" db="EMBL/GenBank/DDBJ databases">
        <title>Genomic Encyclopedia of Type Strains, Phase IV (KMG-IV): sequencing the most valuable type-strain genomes for metagenomic binning, comparative biology and taxonomic classification.</title>
        <authorList>
            <person name="Goeker M."/>
        </authorList>
    </citation>
    <scope>NUCLEOTIDE SEQUENCE [LARGE SCALE GENOMIC DNA]</scope>
    <source>
        <strain evidence="2 3">DSM 20694</strain>
    </source>
</reference>
<keyword evidence="3" id="KW-1185">Reference proteome</keyword>
<name>A0ABT9UTP8_9FIRM</name>
<keyword evidence="1" id="KW-0472">Membrane</keyword>
<keyword evidence="1" id="KW-0812">Transmembrane</keyword>
<keyword evidence="1" id="KW-1133">Transmembrane helix</keyword>
<protein>
    <submittedName>
        <fullName evidence="2">Uncharacterized protein</fullName>
    </submittedName>
</protein>
<evidence type="ECO:0000256" key="1">
    <source>
        <dbReference type="SAM" id="Phobius"/>
    </source>
</evidence>
<proteinExistence type="predicted"/>
<gene>
    <name evidence="2" type="ORF">J2S18_001601</name>
</gene>
<evidence type="ECO:0000313" key="2">
    <source>
        <dbReference type="EMBL" id="MDQ0149670.1"/>
    </source>
</evidence>
<organism evidence="2 3">
    <name type="scientific">Eubacterium multiforme</name>
    <dbReference type="NCBI Taxonomy" id="83339"/>
    <lineage>
        <taxon>Bacteria</taxon>
        <taxon>Bacillati</taxon>
        <taxon>Bacillota</taxon>
        <taxon>Clostridia</taxon>
        <taxon>Eubacteriales</taxon>
        <taxon>Eubacteriaceae</taxon>
        <taxon>Eubacterium</taxon>
    </lineage>
</organism>
<comment type="caution">
    <text evidence="2">The sequence shown here is derived from an EMBL/GenBank/DDBJ whole genome shotgun (WGS) entry which is preliminary data.</text>
</comment>
<dbReference type="EMBL" id="JAUSUF010000004">
    <property type="protein sequence ID" value="MDQ0149670.1"/>
    <property type="molecule type" value="Genomic_DNA"/>
</dbReference>